<feature type="chain" id="PRO_5016401283" evidence="1">
    <location>
        <begin position="27"/>
        <end position="177"/>
    </location>
</feature>
<dbReference type="OrthoDB" id="4751027at2"/>
<organism evidence="2 3">
    <name type="scientific">Mycolicibacterium moriokaense</name>
    <dbReference type="NCBI Taxonomy" id="39691"/>
    <lineage>
        <taxon>Bacteria</taxon>
        <taxon>Bacillati</taxon>
        <taxon>Actinomycetota</taxon>
        <taxon>Actinomycetes</taxon>
        <taxon>Mycobacteriales</taxon>
        <taxon>Mycobacteriaceae</taxon>
        <taxon>Mycolicibacterium</taxon>
    </lineage>
</organism>
<keyword evidence="1" id="KW-0732">Signal</keyword>
<dbReference type="EMBL" id="QJJU01000001">
    <property type="protein sequence ID" value="PXX13385.1"/>
    <property type="molecule type" value="Genomic_DNA"/>
</dbReference>
<keyword evidence="3" id="KW-1185">Reference proteome</keyword>
<protein>
    <submittedName>
        <fullName evidence="2">Uncharacterized protein</fullName>
    </submittedName>
</protein>
<evidence type="ECO:0000313" key="2">
    <source>
        <dbReference type="EMBL" id="PXX13385.1"/>
    </source>
</evidence>
<feature type="signal peptide" evidence="1">
    <location>
        <begin position="1"/>
        <end position="26"/>
    </location>
</feature>
<proteinExistence type="predicted"/>
<gene>
    <name evidence="2" type="ORF">C8E89_101543</name>
</gene>
<evidence type="ECO:0000313" key="3">
    <source>
        <dbReference type="Proteomes" id="UP000247781"/>
    </source>
</evidence>
<name>A0A318HNE0_9MYCO</name>
<comment type="caution">
    <text evidence="2">The sequence shown here is derived from an EMBL/GenBank/DDBJ whole genome shotgun (WGS) entry which is preliminary data.</text>
</comment>
<dbReference type="Proteomes" id="UP000247781">
    <property type="component" value="Unassembled WGS sequence"/>
</dbReference>
<evidence type="ECO:0000256" key="1">
    <source>
        <dbReference type="SAM" id="SignalP"/>
    </source>
</evidence>
<accession>A0A318HNE0</accession>
<reference evidence="2 3" key="2">
    <citation type="submission" date="2018-06" db="EMBL/GenBank/DDBJ databases">
        <title>Sequencing of bacterial isolates from soil warming experiment in Harvard Forest, Massachusetts, USA.</title>
        <authorList>
            <person name="Deangelis K.PhD."/>
        </authorList>
    </citation>
    <scope>NUCLEOTIDE SEQUENCE [LARGE SCALE GENOMIC DNA]</scope>
    <source>
        <strain evidence="2 3">GAS496</strain>
    </source>
</reference>
<reference evidence="3" key="1">
    <citation type="submission" date="2018-05" db="EMBL/GenBank/DDBJ databases">
        <authorList>
            <person name="Deangelis K."/>
            <person name="Huntemann M."/>
            <person name="Clum A."/>
            <person name="Pillay M."/>
            <person name="Palaniappan K."/>
            <person name="Varghese N."/>
            <person name="Mikhailova N."/>
            <person name="Stamatis D."/>
            <person name="Reddy T."/>
            <person name="Daum C."/>
            <person name="Shapiro N."/>
            <person name="Ivanova N."/>
            <person name="Kyrpides N."/>
            <person name="Woyke T."/>
        </authorList>
    </citation>
    <scope>NUCLEOTIDE SEQUENCE [LARGE SCALE GENOMIC DNA]</scope>
    <source>
        <strain evidence="3">GAS496</strain>
    </source>
</reference>
<dbReference type="RefSeq" id="WP_110314485.1">
    <property type="nucleotide sequence ID" value="NZ_QJJU01000001.1"/>
</dbReference>
<sequence length="177" mass="17881">MRARTMAGGFGVAAVLTFGGFGYAAAQPGDYSTLPVDPNLITDSLAYNAAPPVFNPNGQPGVQAVYAHRDGSRQITSTILVLPDAQAATAALNGARAELAGKVANGQTQPAAVGSGGTMVSGMSPDGSKSVTVLSFTQGNAATTIEFDGTPKDPAPADLVLELGRKQDTAISDWQAS</sequence>
<dbReference type="AlphaFoldDB" id="A0A318HNE0"/>